<comment type="caution">
    <text evidence="2">The sequence shown here is derived from an EMBL/GenBank/DDBJ whole genome shotgun (WGS) entry which is preliminary data.</text>
</comment>
<dbReference type="SUPFAM" id="SSF52821">
    <property type="entry name" value="Rhodanese/Cell cycle control phosphatase"/>
    <property type="match status" value="1"/>
</dbReference>
<name>A0ABW2V6L6_9BACL</name>
<accession>A0ABW2V6L6</accession>
<dbReference type="Pfam" id="PF00581">
    <property type="entry name" value="Rhodanese"/>
    <property type="match status" value="1"/>
</dbReference>
<dbReference type="InterPro" id="IPR050229">
    <property type="entry name" value="GlpE_sulfurtransferase"/>
</dbReference>
<dbReference type="PANTHER" id="PTHR43031">
    <property type="entry name" value="FAD-DEPENDENT OXIDOREDUCTASE"/>
    <property type="match status" value="1"/>
</dbReference>
<dbReference type="SMART" id="SM00450">
    <property type="entry name" value="RHOD"/>
    <property type="match status" value="1"/>
</dbReference>
<evidence type="ECO:0000259" key="1">
    <source>
        <dbReference type="PROSITE" id="PS50206"/>
    </source>
</evidence>
<reference evidence="3" key="1">
    <citation type="journal article" date="2019" name="Int. J. Syst. Evol. Microbiol.">
        <title>The Global Catalogue of Microorganisms (GCM) 10K type strain sequencing project: providing services to taxonomists for standard genome sequencing and annotation.</title>
        <authorList>
            <consortium name="The Broad Institute Genomics Platform"/>
            <consortium name="The Broad Institute Genome Sequencing Center for Infectious Disease"/>
            <person name="Wu L."/>
            <person name="Ma J."/>
        </authorList>
    </citation>
    <scope>NUCLEOTIDE SEQUENCE [LARGE SCALE GENOMIC DNA]</scope>
    <source>
        <strain evidence="3">JCM 18657</strain>
    </source>
</reference>
<protein>
    <submittedName>
        <fullName evidence="2">Rhodanese-like domain-containing protein</fullName>
    </submittedName>
</protein>
<dbReference type="Gene3D" id="3.40.250.10">
    <property type="entry name" value="Rhodanese-like domain"/>
    <property type="match status" value="1"/>
</dbReference>
<sequence length="106" mass="12286">MNRIDPETFTNLYTNKELDDALVIDVREAQELEHYALEDAEWIPMNSIPERLAELPKDKDLYIVCAHGMRSARVCQFLEANGYRRVHNVEGGMAAVSWHKDGFQYD</sequence>
<dbReference type="RefSeq" id="WP_138787969.1">
    <property type="nucleotide sequence ID" value="NZ_JBHTGQ010000023.1"/>
</dbReference>
<dbReference type="InterPro" id="IPR036873">
    <property type="entry name" value="Rhodanese-like_dom_sf"/>
</dbReference>
<dbReference type="EMBL" id="JBHTGQ010000023">
    <property type="protein sequence ID" value="MFC7750425.1"/>
    <property type="molecule type" value="Genomic_DNA"/>
</dbReference>
<evidence type="ECO:0000313" key="3">
    <source>
        <dbReference type="Proteomes" id="UP001596528"/>
    </source>
</evidence>
<dbReference type="PROSITE" id="PS50206">
    <property type="entry name" value="RHODANESE_3"/>
    <property type="match status" value="1"/>
</dbReference>
<evidence type="ECO:0000313" key="2">
    <source>
        <dbReference type="EMBL" id="MFC7750425.1"/>
    </source>
</evidence>
<proteinExistence type="predicted"/>
<organism evidence="2 3">
    <name type="scientific">Paenibacillus thermoaerophilus</name>
    <dbReference type="NCBI Taxonomy" id="1215385"/>
    <lineage>
        <taxon>Bacteria</taxon>
        <taxon>Bacillati</taxon>
        <taxon>Bacillota</taxon>
        <taxon>Bacilli</taxon>
        <taxon>Bacillales</taxon>
        <taxon>Paenibacillaceae</taxon>
        <taxon>Paenibacillus</taxon>
    </lineage>
</organism>
<gene>
    <name evidence="2" type="ORF">ACFQWB_10870</name>
</gene>
<dbReference type="Proteomes" id="UP001596528">
    <property type="component" value="Unassembled WGS sequence"/>
</dbReference>
<feature type="domain" description="Rhodanese" evidence="1">
    <location>
        <begin position="17"/>
        <end position="98"/>
    </location>
</feature>
<dbReference type="InterPro" id="IPR001763">
    <property type="entry name" value="Rhodanese-like_dom"/>
</dbReference>
<keyword evidence="3" id="KW-1185">Reference proteome</keyword>
<dbReference type="PANTHER" id="PTHR43031:SF17">
    <property type="entry name" value="SULFURTRANSFERASE YTWF-RELATED"/>
    <property type="match status" value="1"/>
</dbReference>